<evidence type="ECO:0000256" key="2">
    <source>
        <dbReference type="ARBA" id="ARBA00000971"/>
    </source>
</evidence>
<evidence type="ECO:0000313" key="15">
    <source>
        <dbReference type="EMBL" id="KRX00867.1"/>
    </source>
</evidence>
<dbReference type="PROSITE" id="PS51698">
    <property type="entry name" value="U_BOX"/>
    <property type="match status" value="1"/>
</dbReference>
<reference evidence="15 16" key="1">
    <citation type="journal article" date="2015" name="Sci. Rep.">
        <title>Genome of the facultative scuticociliatosis pathogen Pseudocohnilembus persalinus provides insight into its virulence through horizontal gene transfer.</title>
        <authorList>
            <person name="Xiong J."/>
            <person name="Wang G."/>
            <person name="Cheng J."/>
            <person name="Tian M."/>
            <person name="Pan X."/>
            <person name="Warren A."/>
            <person name="Jiang C."/>
            <person name="Yuan D."/>
            <person name="Miao W."/>
        </authorList>
    </citation>
    <scope>NUCLEOTIDE SEQUENCE [LARGE SCALE GENOMIC DNA]</scope>
    <source>
        <strain evidence="15">36N120E</strain>
    </source>
</reference>
<dbReference type="Gene3D" id="3.30.40.10">
    <property type="entry name" value="Zinc/RING finger domain, C3HC4 (zinc finger)"/>
    <property type="match status" value="1"/>
</dbReference>
<dbReference type="CDD" id="cd16663">
    <property type="entry name" value="RING-Ubox_PPIL2"/>
    <property type="match status" value="1"/>
</dbReference>
<evidence type="ECO:0000256" key="3">
    <source>
        <dbReference type="ARBA" id="ARBA00003697"/>
    </source>
</evidence>
<keyword evidence="16" id="KW-1185">Reference proteome</keyword>
<evidence type="ECO:0000313" key="16">
    <source>
        <dbReference type="Proteomes" id="UP000054937"/>
    </source>
</evidence>
<evidence type="ECO:0000256" key="5">
    <source>
        <dbReference type="ARBA" id="ARBA00007930"/>
    </source>
</evidence>
<name>A0A0V0QF83_PSEPJ</name>
<comment type="function">
    <text evidence="3">May catalyze the cis-trans isomerization of proline imidic peptide bonds in oligopeptides thereby assisting the folding of proteins. May also function as a chaperone, playing a role in intracellular transport of proteins. May also have a protein ubiquitin ligase activity acting as an E3 ubiquitin protein ligase or as a ubiquitin-ubiquitin ligase promoting elongation of ubiquitin chains on proteins.</text>
</comment>
<evidence type="ECO:0000259" key="13">
    <source>
        <dbReference type="PROSITE" id="PS50072"/>
    </source>
</evidence>
<dbReference type="SUPFAM" id="SSF50891">
    <property type="entry name" value="Cyclophilin-like"/>
    <property type="match status" value="1"/>
</dbReference>
<dbReference type="InterPro" id="IPR044666">
    <property type="entry name" value="Cyclophilin_A-like"/>
</dbReference>
<evidence type="ECO:0000256" key="4">
    <source>
        <dbReference type="ARBA" id="ARBA00004123"/>
    </source>
</evidence>
<evidence type="ECO:0000256" key="11">
    <source>
        <dbReference type="SAM" id="Coils"/>
    </source>
</evidence>
<dbReference type="InterPro" id="IPR026951">
    <property type="entry name" value="PPIL2_U-box_dom"/>
</dbReference>
<feature type="domain" description="U-box" evidence="14">
    <location>
        <begin position="34"/>
        <end position="107"/>
    </location>
</feature>
<dbReference type="GO" id="GO:0000209">
    <property type="term" value="P:protein polyubiquitination"/>
    <property type="evidence" value="ECO:0007669"/>
    <property type="project" value="TreeGrafter"/>
</dbReference>
<feature type="region of interest" description="Disordered" evidence="12">
    <location>
        <begin position="511"/>
        <end position="553"/>
    </location>
</feature>
<comment type="catalytic activity">
    <reaction evidence="1">
        <text>S-ubiquitinyl-[E2 ubiquitin-conjugating enzyme]-L-cysteine + [acceptor protein]-L-lysine = [E2 ubiquitin-conjugating enzyme]-L-cysteine + N(6)-ubiquitinyl-[acceptor protein]-L-lysine.</text>
        <dbReference type="EC" id="2.3.2.27"/>
    </reaction>
</comment>
<protein>
    <submittedName>
        <fullName evidence="15">Cyclophilin-like peptidyl-prolyl cis-trans isomerase domain</fullName>
    </submittedName>
</protein>
<keyword evidence="8" id="KW-0697">Rotamase</keyword>
<evidence type="ECO:0000256" key="8">
    <source>
        <dbReference type="ARBA" id="ARBA00023110"/>
    </source>
</evidence>
<evidence type="ECO:0000259" key="14">
    <source>
        <dbReference type="PROSITE" id="PS51698"/>
    </source>
</evidence>
<feature type="compositionally biased region" description="Polar residues" evidence="12">
    <location>
        <begin position="522"/>
        <end position="533"/>
    </location>
</feature>
<dbReference type="InterPro" id="IPR029000">
    <property type="entry name" value="Cyclophilin-like_dom_sf"/>
</dbReference>
<dbReference type="GO" id="GO:0003755">
    <property type="term" value="F:peptidyl-prolyl cis-trans isomerase activity"/>
    <property type="evidence" value="ECO:0007669"/>
    <property type="project" value="UniProtKB-KW"/>
</dbReference>
<comment type="subcellular location">
    <subcellularLocation>
        <location evidence="4">Nucleus</location>
    </subcellularLocation>
</comment>
<dbReference type="GO" id="GO:0006457">
    <property type="term" value="P:protein folding"/>
    <property type="evidence" value="ECO:0007669"/>
    <property type="project" value="InterPro"/>
</dbReference>
<sequence>MVKHRHQKDKQYISQSEYKSDWGGKQDPSKAPIVILPFYCCALGLQPFDNPVCTEDGVVYDLLNIVPFLKKYKQCPVTGKPLKTTDLIKLKYHKNQEGDYHDPIAFKVFTENTKIAAIKTSGNVYCYDTIEELNKKPKFMKDLITNQPFTSKDIIILQDPKDITKRTVKHFNFLEKKIDFEATKKPEKVADFINQNDTTKKVLKQFQENQDKENQEKKEKKIKEQQELEELKKKHASNEESTVQEFINQALKLKLYRHTRETTKFQSISVTTTASNQSTGKVEFRPLTENEIRKMIHDEVKGRNLKGYATIKTNLGDLSFRIHANMVPKTCENFLELSQTGYYNNLKFHRLIQDFMIQGGDPTGTGKGGKSIFGEKFEDEFHPKLQHSGPGILAMANSGANTNGSQFYITFADCEHLDNKHSVFGELIGGNPTLYKLNLQPTNKDKPIEDIIIEEVIVHENPFRDMIKLLKQKEKEKQISENTEIQTQKRNERWIENLNGFEIKKKIKTGLEDESEEKNKKQIQSAGIFSKINSLPPPNSQKQKRTGFNFSNW</sequence>
<evidence type="ECO:0000256" key="7">
    <source>
        <dbReference type="ARBA" id="ARBA00022786"/>
    </source>
</evidence>
<dbReference type="InParanoid" id="A0A0V0QF83"/>
<accession>A0A0V0QF83</accession>
<comment type="similarity">
    <text evidence="5">Belongs to the cyclophilin-type PPIase family. PPIL2 subfamily.</text>
</comment>
<keyword evidence="9 15" id="KW-0413">Isomerase</keyword>
<keyword evidence="6" id="KW-0808">Transferase</keyword>
<dbReference type="OMA" id="NFIKHCA"/>
<evidence type="ECO:0000256" key="10">
    <source>
        <dbReference type="ARBA" id="ARBA00023242"/>
    </source>
</evidence>
<feature type="domain" description="PPIase cyclophilin-type" evidence="13">
    <location>
        <begin position="313"/>
        <end position="458"/>
    </location>
</feature>
<keyword evidence="10" id="KW-0539">Nucleus</keyword>
<evidence type="ECO:0000256" key="6">
    <source>
        <dbReference type="ARBA" id="ARBA00022679"/>
    </source>
</evidence>
<dbReference type="Gene3D" id="2.40.100.10">
    <property type="entry name" value="Cyclophilin-like"/>
    <property type="match status" value="1"/>
</dbReference>
<dbReference type="FunFam" id="3.30.40.10:FF:000079">
    <property type="entry name" value="Peptidyl-prolyl cis-trans isomerase 2"/>
    <property type="match status" value="1"/>
</dbReference>
<dbReference type="GO" id="GO:0061630">
    <property type="term" value="F:ubiquitin protein ligase activity"/>
    <property type="evidence" value="ECO:0007669"/>
    <property type="project" value="UniProtKB-EC"/>
</dbReference>
<evidence type="ECO:0000256" key="12">
    <source>
        <dbReference type="SAM" id="MobiDB-lite"/>
    </source>
</evidence>
<dbReference type="InterPro" id="IPR013083">
    <property type="entry name" value="Znf_RING/FYVE/PHD"/>
</dbReference>
<comment type="caution">
    <text evidence="15">The sequence shown here is derived from an EMBL/GenBank/DDBJ whole genome shotgun (WGS) entry which is preliminary data.</text>
</comment>
<dbReference type="InterPro" id="IPR003613">
    <property type="entry name" value="Ubox_domain"/>
</dbReference>
<feature type="region of interest" description="Disordered" evidence="12">
    <location>
        <begin position="1"/>
        <end position="25"/>
    </location>
</feature>
<keyword evidence="11" id="KW-0175">Coiled coil</keyword>
<keyword evidence="7" id="KW-0833">Ubl conjugation pathway</keyword>
<dbReference type="InterPro" id="IPR002130">
    <property type="entry name" value="Cyclophilin-type_PPIase_dom"/>
</dbReference>
<evidence type="ECO:0000256" key="9">
    <source>
        <dbReference type="ARBA" id="ARBA00023235"/>
    </source>
</evidence>
<dbReference type="PANTHER" id="PTHR45625:SF1">
    <property type="entry name" value="RING-TYPE E3 UBIQUITIN-PROTEIN LIGASE PPIL2"/>
    <property type="match status" value="1"/>
</dbReference>
<evidence type="ECO:0000256" key="1">
    <source>
        <dbReference type="ARBA" id="ARBA00000900"/>
    </source>
</evidence>
<dbReference type="GO" id="GO:0071013">
    <property type="term" value="C:catalytic step 2 spliceosome"/>
    <property type="evidence" value="ECO:0007669"/>
    <property type="project" value="TreeGrafter"/>
</dbReference>
<dbReference type="OrthoDB" id="271386at2759"/>
<dbReference type="PROSITE" id="PS50072">
    <property type="entry name" value="CSA_PPIASE_2"/>
    <property type="match status" value="1"/>
</dbReference>
<dbReference type="PRINTS" id="PR00153">
    <property type="entry name" value="CSAPPISMRASE"/>
</dbReference>
<dbReference type="SUPFAM" id="SSF57850">
    <property type="entry name" value="RING/U-box"/>
    <property type="match status" value="1"/>
</dbReference>
<dbReference type="AlphaFoldDB" id="A0A0V0QF83"/>
<comment type="catalytic activity">
    <reaction evidence="2">
        <text>[protein]-peptidylproline (omega=180) = [protein]-peptidylproline (omega=0)</text>
        <dbReference type="Rhea" id="RHEA:16237"/>
        <dbReference type="Rhea" id="RHEA-COMP:10747"/>
        <dbReference type="Rhea" id="RHEA-COMP:10748"/>
        <dbReference type="ChEBI" id="CHEBI:83833"/>
        <dbReference type="ChEBI" id="CHEBI:83834"/>
        <dbReference type="EC" id="5.2.1.8"/>
    </reaction>
</comment>
<dbReference type="FunFam" id="2.40.100.10:FF:000014">
    <property type="entry name" value="Peptidyl-prolyl cis-trans isomerase cyp65"/>
    <property type="match status" value="1"/>
</dbReference>
<dbReference type="Pfam" id="PF00160">
    <property type="entry name" value="Pro_isomerase"/>
    <property type="match status" value="1"/>
</dbReference>
<dbReference type="SMART" id="SM00504">
    <property type="entry name" value="Ubox"/>
    <property type="match status" value="1"/>
</dbReference>
<dbReference type="InterPro" id="IPR020892">
    <property type="entry name" value="Cyclophilin-type_PPIase_CS"/>
</dbReference>
<dbReference type="Proteomes" id="UP000054937">
    <property type="component" value="Unassembled WGS sequence"/>
</dbReference>
<organism evidence="15 16">
    <name type="scientific">Pseudocohnilembus persalinus</name>
    <name type="common">Ciliate</name>
    <dbReference type="NCBI Taxonomy" id="266149"/>
    <lineage>
        <taxon>Eukaryota</taxon>
        <taxon>Sar</taxon>
        <taxon>Alveolata</taxon>
        <taxon>Ciliophora</taxon>
        <taxon>Intramacronucleata</taxon>
        <taxon>Oligohymenophorea</taxon>
        <taxon>Scuticociliatia</taxon>
        <taxon>Philasterida</taxon>
        <taxon>Pseudocohnilembidae</taxon>
        <taxon>Pseudocohnilembus</taxon>
    </lineage>
</organism>
<proteinExistence type="inferred from homology"/>
<gene>
    <name evidence="15" type="ORF">PPERSA_02046</name>
</gene>
<dbReference type="EMBL" id="LDAU01000181">
    <property type="protein sequence ID" value="KRX00867.1"/>
    <property type="molecule type" value="Genomic_DNA"/>
</dbReference>
<feature type="coiled-coil region" evidence="11">
    <location>
        <begin position="203"/>
        <end position="241"/>
    </location>
</feature>
<dbReference type="PROSITE" id="PS00170">
    <property type="entry name" value="CSA_PPIASE_1"/>
    <property type="match status" value="1"/>
</dbReference>
<dbReference type="FunCoup" id="A0A0V0QF83">
    <property type="interactions" value="384"/>
</dbReference>
<dbReference type="PANTHER" id="PTHR45625">
    <property type="entry name" value="PEPTIDYL-PROLYL CIS-TRANS ISOMERASE-RELATED"/>
    <property type="match status" value="1"/>
</dbReference>